<dbReference type="STRING" id="1349421.OI18_17035"/>
<reference evidence="1 2" key="1">
    <citation type="submission" date="2014-11" db="EMBL/GenBank/DDBJ databases">
        <title>Genome sequence of Flavihumibacter solisilvae 3-3.</title>
        <authorList>
            <person name="Zhou G."/>
            <person name="Li M."/>
            <person name="Wang G."/>
        </authorList>
    </citation>
    <scope>NUCLEOTIDE SEQUENCE [LARGE SCALE GENOMIC DNA]</scope>
    <source>
        <strain evidence="1 2">3-3</strain>
    </source>
</reference>
<dbReference type="RefSeq" id="WP_039141953.1">
    <property type="nucleotide sequence ID" value="NZ_JSVC01000019.1"/>
</dbReference>
<proteinExistence type="predicted"/>
<evidence type="ECO:0008006" key="3">
    <source>
        <dbReference type="Google" id="ProtNLM"/>
    </source>
</evidence>
<sequence>MRHFVLLIIPVFTIVLLTCSCDIQAQSAGGNAVYNFLRFPANPLASSLGDENITVISREVTMSYQQPSLLREEMHGQLGAVFTPMFDGVKNLHLAGAFHSKSLATTFAGNIRYFSYGELTQTDAAGNIEGSFKPRDFVIQANASRRYGERIYYGAALKYIQSDYGMYRSGAIAMDIGANYYDSSKRLQVGILMKNMGTQLKSYTGQGSDNLPFDLQAGITKRLARAPIQFSVTVRELHKLVLYEADSTGTFDHIMQHFVFATQFFIADIIEINAGYNHLKRKELGIPNTTNGLTGFAFGTGVILPRLQIRYARNYYSNSKAINQFGFSCTFP</sequence>
<comment type="caution">
    <text evidence="1">The sequence shown here is derived from an EMBL/GenBank/DDBJ whole genome shotgun (WGS) entry which is preliminary data.</text>
</comment>
<dbReference type="Proteomes" id="UP000031408">
    <property type="component" value="Unassembled WGS sequence"/>
</dbReference>
<gene>
    <name evidence="1" type="ORF">OI18_17035</name>
</gene>
<dbReference type="AlphaFoldDB" id="A0A0C1IH03"/>
<dbReference type="NCBIfam" id="NF033711">
    <property type="entry name" value="T9SS_PorQ"/>
    <property type="match status" value="1"/>
</dbReference>
<evidence type="ECO:0000313" key="1">
    <source>
        <dbReference type="EMBL" id="KIC93465.1"/>
    </source>
</evidence>
<protein>
    <recommendedName>
        <fullName evidence="3">Type IX secretion system protein PorQ</fullName>
    </recommendedName>
</protein>
<dbReference type="NCBIfam" id="NF033709">
    <property type="entry name" value="PorV_fam"/>
    <property type="match status" value="1"/>
</dbReference>
<evidence type="ECO:0000313" key="2">
    <source>
        <dbReference type="Proteomes" id="UP000031408"/>
    </source>
</evidence>
<keyword evidence="2" id="KW-1185">Reference proteome</keyword>
<dbReference type="OrthoDB" id="9809953at2"/>
<dbReference type="EMBL" id="JSVC01000019">
    <property type="protein sequence ID" value="KIC93465.1"/>
    <property type="molecule type" value="Genomic_DNA"/>
</dbReference>
<accession>A0A0C1IH03</accession>
<name>A0A0C1IH03_9BACT</name>
<dbReference type="PROSITE" id="PS51257">
    <property type="entry name" value="PROKAR_LIPOPROTEIN"/>
    <property type="match status" value="1"/>
</dbReference>
<organism evidence="1 2">
    <name type="scientific">Flavihumibacter solisilvae</name>
    <dbReference type="NCBI Taxonomy" id="1349421"/>
    <lineage>
        <taxon>Bacteria</taxon>
        <taxon>Pseudomonadati</taxon>
        <taxon>Bacteroidota</taxon>
        <taxon>Chitinophagia</taxon>
        <taxon>Chitinophagales</taxon>
        <taxon>Chitinophagaceae</taxon>
        <taxon>Flavihumibacter</taxon>
    </lineage>
</organism>